<evidence type="ECO:0000256" key="1">
    <source>
        <dbReference type="SAM" id="MobiDB-lite"/>
    </source>
</evidence>
<keyword evidence="2" id="KW-0812">Transmembrane</keyword>
<dbReference type="RefSeq" id="WP_142110989.1">
    <property type="nucleotide sequence ID" value="NZ_BAAATB010000003.1"/>
</dbReference>
<proteinExistence type="predicted"/>
<feature type="region of interest" description="Disordered" evidence="1">
    <location>
        <begin position="582"/>
        <end position="606"/>
    </location>
</feature>
<feature type="compositionally biased region" description="Basic and acidic residues" evidence="1">
    <location>
        <begin position="597"/>
        <end position="606"/>
    </location>
</feature>
<comment type="caution">
    <text evidence="3">The sequence shown here is derived from an EMBL/GenBank/DDBJ whole genome shotgun (WGS) entry which is preliminary data.</text>
</comment>
<sequence length="606" mass="65767">MMTRLLQLRKSNDRGIALASAILIMFIVMGLSLILLGLVIMEVKPTLVNAKSTRTISAAQTGLDVAVSQIRAAIGLDASGETMGDIHKLPCKVSGNVDGSGATTSYTATIAYYSQDPSDKSEDWRANADNQIECSTGGATLGLRKVPSYALVTSQGFDSGDKVLGDAVDRKVEAIYQFSLKVVNTAGGRIYSLGKGYCLVADSIASGSAIRYREAASADCIEPTDNNRWEWKSDYMIHLSAAKGEIGVDLCISGRAATANSSVDATLKLCTTGTTDPEGQRLSWRDGGTWQGQNAANTNYMDMSLRTTEGATNLTNLTLKVGNPVRTDGVIWSAFEPEPNVGAGAASYGTKQIVNLLQFGRCLDVFRDKLWMPYSILYPCKQDPASLTTGTQNFRWNHKWTYSEPAAGTTSTETQIVVTPTLEGTSGFDWYGSFLNKKFCLMMPTSAGFATSQSPRQLPPYNRSGVKMTNYWYPRFTDSTIFYNNTNDLPNNFGPDCSTPRSWWIRTTASGDTKTSWTFRPVSDTTKCLSAAGPDHHGQQTSKTEANSKNLDSSGNYNYYSAYGGDMWSTVIVETCDGSNAQKWNADPNDPGSPLKDFVELSKSSD</sequence>
<reference evidence="3 4" key="1">
    <citation type="submission" date="2019-06" db="EMBL/GenBank/DDBJ databases">
        <title>Sequencing the genomes of 1000 actinobacteria strains.</title>
        <authorList>
            <person name="Klenk H.-P."/>
        </authorList>
    </citation>
    <scope>NUCLEOTIDE SEQUENCE [LARGE SCALE GENOMIC DNA]</scope>
    <source>
        <strain evidence="3 4">DSM 10596</strain>
    </source>
</reference>
<keyword evidence="4" id="KW-1185">Reference proteome</keyword>
<protein>
    <submittedName>
        <fullName evidence="3">Uncharacterized protein</fullName>
    </submittedName>
</protein>
<name>A0A542SLV3_9MICO</name>
<feature type="compositionally biased region" description="Polar residues" evidence="1">
    <location>
        <begin position="539"/>
        <end position="550"/>
    </location>
</feature>
<dbReference type="Proteomes" id="UP000316181">
    <property type="component" value="Unassembled WGS sequence"/>
</dbReference>
<dbReference type="EMBL" id="VFNV01000001">
    <property type="protein sequence ID" value="TQK75602.1"/>
    <property type="molecule type" value="Genomic_DNA"/>
</dbReference>
<feature type="region of interest" description="Disordered" evidence="1">
    <location>
        <begin position="529"/>
        <end position="550"/>
    </location>
</feature>
<dbReference type="AlphaFoldDB" id="A0A542SLV3"/>
<evidence type="ECO:0000256" key="2">
    <source>
        <dbReference type="SAM" id="Phobius"/>
    </source>
</evidence>
<evidence type="ECO:0000313" key="3">
    <source>
        <dbReference type="EMBL" id="TQK75602.1"/>
    </source>
</evidence>
<organism evidence="3 4">
    <name type="scientific">Rarobacter incanus</name>
    <dbReference type="NCBI Taxonomy" id="153494"/>
    <lineage>
        <taxon>Bacteria</taxon>
        <taxon>Bacillati</taxon>
        <taxon>Actinomycetota</taxon>
        <taxon>Actinomycetes</taxon>
        <taxon>Micrococcales</taxon>
        <taxon>Rarobacteraceae</taxon>
        <taxon>Rarobacter</taxon>
    </lineage>
</organism>
<keyword evidence="2" id="KW-1133">Transmembrane helix</keyword>
<feature type="transmembrane region" description="Helical" evidence="2">
    <location>
        <begin position="21"/>
        <end position="41"/>
    </location>
</feature>
<gene>
    <name evidence="3" type="ORF">FB389_0232</name>
</gene>
<dbReference type="OrthoDB" id="4816288at2"/>
<evidence type="ECO:0000313" key="4">
    <source>
        <dbReference type="Proteomes" id="UP000316181"/>
    </source>
</evidence>
<keyword evidence="2" id="KW-0472">Membrane</keyword>
<accession>A0A542SLV3</accession>
<dbReference type="PROSITE" id="PS50231">
    <property type="entry name" value="RICIN_B_LECTIN"/>
    <property type="match status" value="1"/>
</dbReference>